<evidence type="ECO:0000313" key="4">
    <source>
        <dbReference type="Proteomes" id="UP000199514"/>
    </source>
</evidence>
<feature type="region of interest" description="Disordered" evidence="1">
    <location>
        <begin position="47"/>
        <end position="77"/>
    </location>
</feature>
<evidence type="ECO:0000256" key="2">
    <source>
        <dbReference type="SAM" id="Phobius"/>
    </source>
</evidence>
<dbReference type="Gene3D" id="2.30.30.40">
    <property type="entry name" value="SH3 Domains"/>
    <property type="match status" value="1"/>
</dbReference>
<feature type="transmembrane region" description="Helical" evidence="2">
    <location>
        <begin position="12"/>
        <end position="35"/>
    </location>
</feature>
<protein>
    <recommendedName>
        <fullName evidence="5">SH3 domain-containing protein</fullName>
    </recommendedName>
</protein>
<dbReference type="RefSeq" id="WP_091514973.1">
    <property type="nucleotide sequence ID" value="NZ_FOLE01000010.1"/>
</dbReference>
<sequence>MAKNNNRATPEVWISRGLGIAAYLAVVGGGGILLYKAVKSGVNGNTAAPATPTTTSNPTKPSTSGSSSGGSSLPAGTWPVKYGDKNLKVKEMQKAILALGGSPAALISASGGADGVFGDGTYNALKLLGMGNTVAQADFTRILAGAVAPQTQAALPASTTASTSNMADSRYVDEVDNFFFANKYAVAKTATSVKMKPYAESTTLASFSTGQKIGNLLGISTDIKPGDSSTRWAKIRLSDNRTGWVFSGAINSIDREDLLQAAFGSSPRPSGAQAAYVGMSGLPEKMVVLDRTAYVWNEAHNASELLPSNTAIGKLLSVDDNTGTVLAVADNGIKTSTELANVIFWDIIDG</sequence>
<dbReference type="Gene3D" id="1.10.101.10">
    <property type="entry name" value="PGBD-like superfamily/PGBD"/>
    <property type="match status" value="1"/>
</dbReference>
<accession>A0A1I1MDJ1</accession>
<keyword evidence="4" id="KW-1185">Reference proteome</keyword>
<dbReference type="InterPro" id="IPR036366">
    <property type="entry name" value="PGBDSf"/>
</dbReference>
<name>A0A1I1MDJ1_9BACT</name>
<proteinExistence type="predicted"/>
<dbReference type="STRING" id="927664.SAMN05421780_11041"/>
<gene>
    <name evidence="3" type="ORF">SAMN05421780_11041</name>
</gene>
<keyword evidence="2" id="KW-0812">Transmembrane</keyword>
<evidence type="ECO:0008006" key="5">
    <source>
        <dbReference type="Google" id="ProtNLM"/>
    </source>
</evidence>
<keyword evidence="2" id="KW-0472">Membrane</keyword>
<reference evidence="3 4" key="1">
    <citation type="submission" date="2016-10" db="EMBL/GenBank/DDBJ databases">
        <authorList>
            <person name="de Groot N.N."/>
        </authorList>
    </citation>
    <scope>NUCLEOTIDE SEQUENCE [LARGE SCALE GENOMIC DNA]</scope>
    <source>
        <strain evidence="3 4">DSM 6793</strain>
    </source>
</reference>
<dbReference type="Proteomes" id="UP000199514">
    <property type="component" value="Unassembled WGS sequence"/>
</dbReference>
<evidence type="ECO:0000256" key="1">
    <source>
        <dbReference type="SAM" id="MobiDB-lite"/>
    </source>
</evidence>
<dbReference type="OrthoDB" id="9776208at2"/>
<organism evidence="3 4">
    <name type="scientific">Flexibacter flexilis DSM 6793</name>
    <dbReference type="NCBI Taxonomy" id="927664"/>
    <lineage>
        <taxon>Bacteria</taxon>
        <taxon>Pseudomonadati</taxon>
        <taxon>Bacteroidota</taxon>
        <taxon>Cytophagia</taxon>
        <taxon>Cytophagales</taxon>
        <taxon>Flexibacteraceae</taxon>
        <taxon>Flexibacter</taxon>
    </lineage>
</organism>
<dbReference type="AlphaFoldDB" id="A0A1I1MDJ1"/>
<dbReference type="EMBL" id="FOLE01000010">
    <property type="protein sequence ID" value="SFC80723.1"/>
    <property type="molecule type" value="Genomic_DNA"/>
</dbReference>
<keyword evidence="2" id="KW-1133">Transmembrane helix</keyword>
<evidence type="ECO:0000313" key="3">
    <source>
        <dbReference type="EMBL" id="SFC80723.1"/>
    </source>
</evidence>